<sequence length="234" mass="26445">MYCDRYITNIYPLCAAVYSEKPLDYAKTIDEKAEKVQQVTVICDEAGNTCSGYTGILPTKAAIIIGFRWRVADTGQVATYFYNAFYKIWNSGMGGNVSDLVKKHLKYDIWITGHSLGGALATLAASYVVETKLAVGDRIKLMTFGQPKPGDDNFANLLNKKLMTFGQPKPGDDNFANLLNRKIKYTFRVVNHGDPVVRIPLIWYKHQNTKVYYYESIMQANKYYVCDGRRTGLN</sequence>
<dbReference type="SUPFAM" id="SSF53474">
    <property type="entry name" value="alpha/beta-Hydrolases"/>
    <property type="match status" value="2"/>
</dbReference>
<organism evidence="2 3">
    <name type="scientific">Strongylus vulgaris</name>
    <name type="common">Blood worm</name>
    <dbReference type="NCBI Taxonomy" id="40348"/>
    <lineage>
        <taxon>Eukaryota</taxon>
        <taxon>Metazoa</taxon>
        <taxon>Ecdysozoa</taxon>
        <taxon>Nematoda</taxon>
        <taxon>Chromadorea</taxon>
        <taxon>Rhabditida</taxon>
        <taxon>Rhabditina</taxon>
        <taxon>Rhabditomorpha</taxon>
        <taxon>Strongyloidea</taxon>
        <taxon>Strongylidae</taxon>
        <taxon>Strongylus</taxon>
    </lineage>
</organism>
<dbReference type="Pfam" id="PF01764">
    <property type="entry name" value="Lipase_3"/>
    <property type="match status" value="1"/>
</dbReference>
<accession>A0A3P7IY49</accession>
<dbReference type="OrthoDB" id="426718at2759"/>
<keyword evidence="3" id="KW-1185">Reference proteome</keyword>
<reference evidence="2 3" key="1">
    <citation type="submission" date="2018-11" db="EMBL/GenBank/DDBJ databases">
        <authorList>
            <consortium name="Pathogen Informatics"/>
        </authorList>
    </citation>
    <scope>NUCLEOTIDE SEQUENCE [LARGE SCALE GENOMIC DNA]</scope>
</reference>
<gene>
    <name evidence="2" type="ORF">SVUK_LOCUS13058</name>
</gene>
<evidence type="ECO:0000313" key="3">
    <source>
        <dbReference type="Proteomes" id="UP000270094"/>
    </source>
</evidence>
<evidence type="ECO:0000259" key="1">
    <source>
        <dbReference type="Pfam" id="PF01764"/>
    </source>
</evidence>
<name>A0A3P7IY49_STRVU</name>
<dbReference type="InterPro" id="IPR029058">
    <property type="entry name" value="AB_hydrolase_fold"/>
</dbReference>
<feature type="domain" description="Fungal lipase-type" evidence="1">
    <location>
        <begin position="73"/>
        <end position="161"/>
    </location>
</feature>
<proteinExistence type="predicted"/>
<dbReference type="AlphaFoldDB" id="A0A3P7IY49"/>
<dbReference type="GO" id="GO:0006629">
    <property type="term" value="P:lipid metabolic process"/>
    <property type="evidence" value="ECO:0007669"/>
    <property type="project" value="InterPro"/>
</dbReference>
<dbReference type="PANTHER" id="PTHR45908:SF11">
    <property type="entry name" value="FUNGAL LIPASE-LIKE DOMAIN-CONTAINING PROTEIN"/>
    <property type="match status" value="1"/>
</dbReference>
<protein>
    <recommendedName>
        <fullName evidence="1">Fungal lipase-type domain-containing protein</fullName>
    </recommendedName>
</protein>
<dbReference type="EMBL" id="UYYB01100862">
    <property type="protein sequence ID" value="VDM78060.1"/>
    <property type="molecule type" value="Genomic_DNA"/>
</dbReference>
<evidence type="ECO:0000313" key="2">
    <source>
        <dbReference type="EMBL" id="VDM78060.1"/>
    </source>
</evidence>
<dbReference type="Gene3D" id="3.40.50.1820">
    <property type="entry name" value="alpha/beta hydrolase"/>
    <property type="match status" value="2"/>
</dbReference>
<dbReference type="Proteomes" id="UP000270094">
    <property type="component" value="Unassembled WGS sequence"/>
</dbReference>
<dbReference type="CDD" id="cd00519">
    <property type="entry name" value="Lipase_3"/>
    <property type="match status" value="1"/>
</dbReference>
<dbReference type="InterPro" id="IPR002921">
    <property type="entry name" value="Fungal_lipase-type"/>
</dbReference>
<dbReference type="PANTHER" id="PTHR45908">
    <property type="entry name" value="PROTEIN CBG11750-RELATED"/>
    <property type="match status" value="1"/>
</dbReference>